<evidence type="ECO:0000313" key="3">
    <source>
        <dbReference type="Proteomes" id="UP001552479"/>
    </source>
</evidence>
<dbReference type="Proteomes" id="UP001552479">
    <property type="component" value="Unassembled WGS sequence"/>
</dbReference>
<dbReference type="EMBL" id="JBFASG010000019">
    <property type="protein sequence ID" value="MEV4925043.1"/>
    <property type="molecule type" value="Genomic_DNA"/>
</dbReference>
<dbReference type="InterPro" id="IPR052514">
    <property type="entry name" value="SAM-dependent_MTase"/>
</dbReference>
<protein>
    <submittedName>
        <fullName evidence="2">FkbM family methyltransferase</fullName>
    </submittedName>
</protein>
<dbReference type="RefSeq" id="WP_366088874.1">
    <property type="nucleotide sequence ID" value="NZ_JBFASG010000019.1"/>
</dbReference>
<dbReference type="GO" id="GO:0032259">
    <property type="term" value="P:methylation"/>
    <property type="evidence" value="ECO:0007669"/>
    <property type="project" value="UniProtKB-KW"/>
</dbReference>
<reference evidence="2 3" key="1">
    <citation type="submission" date="2024-06" db="EMBL/GenBank/DDBJ databases">
        <title>The Natural Products Discovery Center: Release of the First 8490 Sequenced Strains for Exploring Actinobacteria Biosynthetic Diversity.</title>
        <authorList>
            <person name="Kalkreuter E."/>
            <person name="Kautsar S.A."/>
            <person name="Yang D."/>
            <person name="Bader C.D."/>
            <person name="Teijaro C.N."/>
            <person name="Fluegel L."/>
            <person name="Davis C.M."/>
            <person name="Simpson J.R."/>
            <person name="Lauterbach L."/>
            <person name="Steele A.D."/>
            <person name="Gui C."/>
            <person name="Meng S."/>
            <person name="Li G."/>
            <person name="Viehrig K."/>
            <person name="Ye F."/>
            <person name="Su P."/>
            <person name="Kiefer A.F."/>
            <person name="Nichols A."/>
            <person name="Cepeda A.J."/>
            <person name="Yan W."/>
            <person name="Fan B."/>
            <person name="Jiang Y."/>
            <person name="Adhikari A."/>
            <person name="Zheng C.-J."/>
            <person name="Schuster L."/>
            <person name="Cowan T.M."/>
            <person name="Smanski M.J."/>
            <person name="Chevrette M.G."/>
            <person name="De Carvalho L.P.S."/>
            <person name="Shen B."/>
        </authorList>
    </citation>
    <scope>NUCLEOTIDE SEQUENCE [LARGE SCALE GENOMIC DNA]</scope>
    <source>
        <strain evidence="2 3">NPDC053791</strain>
    </source>
</reference>
<dbReference type="SUPFAM" id="SSF53335">
    <property type="entry name" value="S-adenosyl-L-methionine-dependent methyltransferases"/>
    <property type="match status" value="1"/>
</dbReference>
<dbReference type="GO" id="GO:0008168">
    <property type="term" value="F:methyltransferase activity"/>
    <property type="evidence" value="ECO:0007669"/>
    <property type="project" value="UniProtKB-KW"/>
</dbReference>
<dbReference type="Gene3D" id="3.40.50.150">
    <property type="entry name" value="Vaccinia Virus protein VP39"/>
    <property type="match status" value="1"/>
</dbReference>
<dbReference type="NCBIfam" id="TIGR01444">
    <property type="entry name" value="fkbM_fam"/>
    <property type="match status" value="1"/>
</dbReference>
<dbReference type="PANTHER" id="PTHR34203:SF15">
    <property type="entry name" value="SLL1173 PROTEIN"/>
    <property type="match status" value="1"/>
</dbReference>
<accession>A0ABV3IX48</accession>
<dbReference type="PANTHER" id="PTHR34203">
    <property type="entry name" value="METHYLTRANSFERASE, FKBM FAMILY PROTEIN"/>
    <property type="match status" value="1"/>
</dbReference>
<keyword evidence="2" id="KW-0489">Methyltransferase</keyword>
<dbReference type="InterPro" id="IPR006342">
    <property type="entry name" value="FkbM_mtfrase"/>
</dbReference>
<organism evidence="2 3">
    <name type="scientific">Streptomyces roseoverticillatus</name>
    <dbReference type="NCBI Taxonomy" id="66429"/>
    <lineage>
        <taxon>Bacteria</taxon>
        <taxon>Bacillati</taxon>
        <taxon>Actinomycetota</taxon>
        <taxon>Actinomycetes</taxon>
        <taxon>Kitasatosporales</taxon>
        <taxon>Streptomycetaceae</taxon>
        <taxon>Streptomyces</taxon>
    </lineage>
</organism>
<name>A0ABV3IX48_9ACTN</name>
<comment type="caution">
    <text evidence="2">The sequence shown here is derived from an EMBL/GenBank/DDBJ whole genome shotgun (WGS) entry which is preliminary data.</text>
</comment>
<gene>
    <name evidence="2" type="ORF">AB0L03_19750</name>
</gene>
<sequence>MLAMGMHDRDVAALIRHLVRPNMSVVDVGAHLGYFTLLCARLGGAASTVWAFEPSSALLPILRRNVAENDVGGEIHVVPSAVGDSVGVVTLFAGTPDSMLSSIHRAAAAGDGPGPRETVACTTLDAWAEQSLWPRVDLVKIDIEGHEVAALAGMRELSRRNPGLVLIIELNERTLAAAGESIDSFWAALAACGFDDVSLAGPPPRPVTFPQDRDAIRREIRRQGNGRVNLMCLRRPG</sequence>
<feature type="domain" description="Methyltransferase FkbM" evidence="1">
    <location>
        <begin position="27"/>
        <end position="194"/>
    </location>
</feature>
<evidence type="ECO:0000313" key="2">
    <source>
        <dbReference type="EMBL" id="MEV4925043.1"/>
    </source>
</evidence>
<dbReference type="Pfam" id="PF05050">
    <property type="entry name" value="Methyltransf_21"/>
    <property type="match status" value="1"/>
</dbReference>
<proteinExistence type="predicted"/>
<keyword evidence="3" id="KW-1185">Reference proteome</keyword>
<evidence type="ECO:0000259" key="1">
    <source>
        <dbReference type="Pfam" id="PF05050"/>
    </source>
</evidence>
<dbReference type="InterPro" id="IPR029063">
    <property type="entry name" value="SAM-dependent_MTases_sf"/>
</dbReference>
<keyword evidence="2" id="KW-0808">Transferase</keyword>